<protein>
    <submittedName>
        <fullName evidence="1">Uncharacterized protein</fullName>
    </submittedName>
</protein>
<evidence type="ECO:0000313" key="1">
    <source>
        <dbReference type="EMBL" id="ESA10719.1"/>
    </source>
</evidence>
<name>U9TRC5_RHIID</name>
<dbReference type="AlphaFoldDB" id="U9TRC5"/>
<dbReference type="EMBL" id="KI286795">
    <property type="protein sequence ID" value="ESA10719.1"/>
    <property type="molecule type" value="Genomic_DNA"/>
</dbReference>
<organism evidence="1">
    <name type="scientific">Rhizophagus irregularis (strain DAOM 181602 / DAOM 197198 / MUCL 43194)</name>
    <name type="common">Arbuscular mycorrhizal fungus</name>
    <name type="synonym">Glomus intraradices</name>
    <dbReference type="NCBI Taxonomy" id="747089"/>
    <lineage>
        <taxon>Eukaryota</taxon>
        <taxon>Fungi</taxon>
        <taxon>Fungi incertae sedis</taxon>
        <taxon>Mucoromycota</taxon>
        <taxon>Glomeromycotina</taxon>
        <taxon>Glomeromycetes</taxon>
        <taxon>Glomerales</taxon>
        <taxon>Glomeraceae</taxon>
        <taxon>Rhizophagus</taxon>
    </lineage>
</organism>
<dbReference type="HOGENOM" id="CLU_2639348_0_0_1"/>
<reference evidence="1" key="1">
    <citation type="submission" date="2013-07" db="EMBL/GenBank/DDBJ databases">
        <title>The genome of an arbuscular mycorrhizal fungus provides insights into the evolution of the oldest plant symbiosis.</title>
        <authorList>
            <consortium name="DOE Joint Genome Institute"/>
            <person name="Tisserant E."/>
            <person name="Malbreil M."/>
            <person name="Kuo A."/>
            <person name="Kohler A."/>
            <person name="Symeonidi A."/>
            <person name="Balestrini R."/>
            <person name="Charron P."/>
            <person name="Duensing N."/>
            <person name="Frei-dit-Frey N."/>
            <person name="Gianinazzi-Pearson V."/>
            <person name="Gilbert B."/>
            <person name="Handa Y."/>
            <person name="Hijri M."/>
            <person name="Kaul R."/>
            <person name="Kawaguchi M."/>
            <person name="Krajinski F."/>
            <person name="Lammers P."/>
            <person name="Lapierre D."/>
            <person name="Masclaux F.G."/>
            <person name="Murat C."/>
            <person name="Morin E."/>
            <person name="Ndikumana S."/>
            <person name="Pagni M."/>
            <person name="Petitpierre D."/>
            <person name="Requena N."/>
            <person name="Rosikiewicz P."/>
            <person name="Riley R."/>
            <person name="Saito K."/>
            <person name="San Clemente H."/>
            <person name="Shapiro H."/>
            <person name="van Tuinen D."/>
            <person name="Becard G."/>
            <person name="Bonfante P."/>
            <person name="Paszkowski U."/>
            <person name="Shachar-Hill Y."/>
            <person name="Young J.P."/>
            <person name="Sanders I.R."/>
            <person name="Henrissat B."/>
            <person name="Rensing S.A."/>
            <person name="Grigoriev I.V."/>
            <person name="Corradi N."/>
            <person name="Roux C."/>
            <person name="Martin F."/>
        </authorList>
    </citation>
    <scope>NUCLEOTIDE SEQUENCE</scope>
    <source>
        <strain evidence="1">DAOM 197198</strain>
    </source>
</reference>
<sequence length="77" mass="8852">MFTSSVTIYPVAKIIQRRSRKSSTGEDLLNSEEFDINTRIKEIALFPQQKLSLEESLFEFIRNLHMNGAISTGFRAE</sequence>
<proteinExistence type="predicted"/>
<gene>
    <name evidence="1" type="ORF">GLOINDRAFT_29127</name>
</gene>
<accession>U9TRC5</accession>